<dbReference type="EMBL" id="LJZV01000012">
    <property type="protein sequence ID" value="KZD91531.1"/>
    <property type="molecule type" value="Genomic_DNA"/>
</dbReference>
<reference evidence="1 2" key="1">
    <citation type="submission" date="2015-09" db="EMBL/GenBank/DDBJ databases">
        <title>Spore heat resistance.</title>
        <authorList>
            <person name="Boekhorst J."/>
            <person name="Berendsen E.M."/>
            <person name="Wells-Bennik M.H."/>
            <person name="Kuipers O.P."/>
        </authorList>
    </citation>
    <scope>NUCLEOTIDE SEQUENCE [LARGE SCALE GENOMIC DNA]</scope>
    <source>
        <strain evidence="1 2">B4122</strain>
    </source>
</reference>
<gene>
    <name evidence="1" type="ORF">B4122_2173</name>
</gene>
<proteinExistence type="predicted"/>
<evidence type="ECO:0000313" key="2">
    <source>
        <dbReference type="Proteomes" id="UP000076442"/>
    </source>
</evidence>
<evidence type="ECO:0000313" key="1">
    <source>
        <dbReference type="EMBL" id="KZD91531.1"/>
    </source>
</evidence>
<dbReference type="Proteomes" id="UP000076442">
    <property type="component" value="Unassembled WGS sequence"/>
</dbReference>
<dbReference type="AlphaFoldDB" id="A0AAP1E1M5"/>
<accession>A0AAP1E1M5</accession>
<organism evidence="1 2">
    <name type="scientific">Bacillus subtilis</name>
    <dbReference type="NCBI Taxonomy" id="1423"/>
    <lineage>
        <taxon>Bacteria</taxon>
        <taxon>Bacillati</taxon>
        <taxon>Bacillota</taxon>
        <taxon>Bacilli</taxon>
        <taxon>Bacillales</taxon>
        <taxon>Bacillaceae</taxon>
        <taxon>Bacillus</taxon>
    </lineage>
</organism>
<name>A0AAP1E1M5_BACIU</name>
<sequence>MQRKTADFSSFFSLKNMEKHNVYSMHRSYEGVYYSLKGSM</sequence>
<comment type="caution">
    <text evidence="1">The sequence shown here is derived from an EMBL/GenBank/DDBJ whole genome shotgun (WGS) entry which is preliminary data.</text>
</comment>
<protein>
    <submittedName>
        <fullName evidence="1">Uncharacterized protein</fullName>
    </submittedName>
</protein>